<comment type="caution">
    <text evidence="1">The sequence shown here is derived from an EMBL/GenBank/DDBJ whole genome shotgun (WGS) entry which is preliminary data.</text>
</comment>
<dbReference type="Proteomes" id="UP000198381">
    <property type="component" value="Unassembled WGS sequence"/>
</dbReference>
<protein>
    <recommendedName>
        <fullName evidence="3">IgGFc-binding protein N-terminal domain-containing protein</fullName>
    </recommendedName>
</protein>
<dbReference type="RefSeq" id="WP_089056107.1">
    <property type="nucleotide sequence ID" value="NZ_MUHD01000001.1"/>
</dbReference>
<evidence type="ECO:0008006" key="3">
    <source>
        <dbReference type="Google" id="ProtNLM"/>
    </source>
</evidence>
<dbReference type="EMBL" id="MUHD01000001">
    <property type="protein sequence ID" value="OXB11794.1"/>
    <property type="molecule type" value="Genomic_DNA"/>
</dbReference>
<organism evidence="1 2">
    <name type="scientific">Flavobacterium plurextorum</name>
    <dbReference type="NCBI Taxonomy" id="1114867"/>
    <lineage>
        <taxon>Bacteria</taxon>
        <taxon>Pseudomonadati</taxon>
        <taxon>Bacteroidota</taxon>
        <taxon>Flavobacteriia</taxon>
        <taxon>Flavobacteriales</taxon>
        <taxon>Flavobacteriaceae</taxon>
        <taxon>Flavobacterium</taxon>
    </lineage>
</organism>
<proteinExistence type="predicted"/>
<name>A0ABX4D0H7_9FLAO</name>
<evidence type="ECO:0000313" key="2">
    <source>
        <dbReference type="Proteomes" id="UP000198381"/>
    </source>
</evidence>
<reference evidence="1 2" key="1">
    <citation type="submission" date="2016-11" db="EMBL/GenBank/DDBJ databases">
        <title>Whole genomes of Flavobacteriaceae.</title>
        <authorList>
            <person name="Stine C."/>
            <person name="Li C."/>
            <person name="Tadesse D."/>
        </authorList>
    </citation>
    <scope>NUCLEOTIDE SEQUENCE [LARGE SCALE GENOMIC DNA]</scope>
    <source>
        <strain evidence="1 2">CCUG 60112</strain>
    </source>
</reference>
<accession>A0ABX4D0H7</accession>
<keyword evidence="2" id="KW-1185">Reference proteome</keyword>
<gene>
    <name evidence="1" type="ORF">B0A81_00095</name>
</gene>
<sequence>MIQNVNKSNAIGFCFFILFTLLLSFPAKITAQEQQMARITSDLTMQAENSVFVPLVGGTKVVAVNADEGVSTALPIGFTFNTGREDHTTFYASSNGHITFKAGVTKAFTVAPTGNALVLAPLAADLSGVGGTFSYQTSGAAPNRVLTAEWKSWKWSYNSNPNVISFQVKLYEGTNNIEYIYEQGANLPNLPVAAIGLYFGKEDIYGETAAQLWLTDPGTNPGTSQTFVKPIISRPASGQLYRFINKSTIIGYYGQTVINAPGGKNASDGIRLNISGAGNMQIMRKNTYQIYSSAKSLIEGTTKPFDIPGSTHGLALSIGRDIFKSGTLSPTGSVGDKSLVPITSTQQSLIESPPGHFENTIKMKAEKNGLTYLLDVKYTYNYPEPSVTIDYIVTIPPGNTDKVQLAHGWDTYLSGGDNGPGFVRGTAPNYVMGVFKQASSSYEAFQYKSGVAWSGYFSAAYTLLNGNLNRSTAAYMAFGNLINPAAGTDNGIGISIDFGTTPGTFNSENALIFACEAGDDAPVLSTATAKPCLGTTFDLNSYLTSQPPLGVEIQWKNGSGVLVADPTNVSTAGLYTVSFYSELYGCSSPSASLTVSFDASCAVCYKPAVTTGTVLPIKTIISTLDRVDTPRNYADSRTGSLILESKEKGLVLTRIASPETAITSPVEGMIVYDTVNKVIKLYNGTSWKAMSQQTCPD</sequence>
<evidence type="ECO:0000313" key="1">
    <source>
        <dbReference type="EMBL" id="OXB11794.1"/>
    </source>
</evidence>